<evidence type="ECO:0000313" key="2">
    <source>
        <dbReference type="EMBL" id="KZB02120.1"/>
    </source>
</evidence>
<dbReference type="RefSeq" id="WP_062940676.1">
    <property type="nucleotide sequence ID" value="NZ_CP171844.1"/>
</dbReference>
<protein>
    <recommendedName>
        <fullName evidence="1">Peptidase C45 hydrolase domain-containing protein</fullName>
    </recommendedName>
</protein>
<dbReference type="SUPFAM" id="SSF56235">
    <property type="entry name" value="N-terminal nucleophile aminohydrolases (Ntn hydrolases)"/>
    <property type="match status" value="1"/>
</dbReference>
<dbReference type="InterPro" id="IPR047794">
    <property type="entry name" value="C45_proenzyme-like"/>
</dbReference>
<reference evidence="2" key="1">
    <citation type="submission" date="2016-03" db="EMBL/GenBank/DDBJ databases">
        <title>Microsymbionts genomes from the relict species Vavilovia formosa.</title>
        <authorList>
            <person name="Chirak E."/>
            <person name="Kimeklis A."/>
            <person name="Kopat V."/>
            <person name="Andronov E."/>
        </authorList>
    </citation>
    <scope>NUCLEOTIDE SEQUENCE [LARGE SCALE GENOMIC DNA]</scope>
    <source>
        <strain evidence="2">Vaf12</strain>
    </source>
</reference>
<proteinExistence type="predicted"/>
<dbReference type="InterPro" id="IPR029055">
    <property type="entry name" value="Ntn_hydrolases_N"/>
</dbReference>
<evidence type="ECO:0000259" key="1">
    <source>
        <dbReference type="Pfam" id="PF03417"/>
    </source>
</evidence>
<sequence>MKFFAISEQKPAEKWKERFSESWPRYRDWYLSQGEEARPTLEEARTAIGRHMPELLPLYDRVCNLASADAIAQRALSLFRTPPVISGCSVALAPGDEPILVRNYDFSPDFFEGTVLHSAWLERDVLATSEAWIGCLDGVNTAGLAVALTFGGRIAHGEEGFQTPLLLRYVLETCSTTPQAVETLQRLPTQMVNNVMVLDKSGDHAVVYLSPDREMVVRKISITTNHQLALEWPEGNRWSETAERSECLAQLRAGNPDLDTFIGAFHQKPLYRTAYDEGLGTLYAAVIRPASGTIEYHWPHQPPWKQSLDYFSEGVRELPA</sequence>
<dbReference type="Pfam" id="PF03417">
    <property type="entry name" value="AAT"/>
    <property type="match status" value="1"/>
</dbReference>
<dbReference type="InterPro" id="IPR047801">
    <property type="entry name" value="Peptidase_C45"/>
</dbReference>
<comment type="caution">
    <text evidence="2">The sequence shown here is derived from an EMBL/GenBank/DDBJ whole genome shotgun (WGS) entry which is preliminary data.</text>
</comment>
<dbReference type="AlphaFoldDB" id="A0A154IQ65"/>
<name>A0A154IQ65_RHILE</name>
<dbReference type="PANTHER" id="PTHR34180">
    <property type="entry name" value="PEPTIDASE C45"/>
    <property type="match status" value="1"/>
</dbReference>
<dbReference type="EMBL" id="LVYU01000076">
    <property type="protein sequence ID" value="KZB02120.1"/>
    <property type="molecule type" value="Genomic_DNA"/>
</dbReference>
<accession>A0A154IQ65</accession>
<dbReference type="Gene3D" id="3.60.60.10">
    <property type="entry name" value="Penicillin V Acylase, Chain A"/>
    <property type="match status" value="1"/>
</dbReference>
<dbReference type="InterPro" id="IPR005079">
    <property type="entry name" value="Peptidase_C45_hydrolase"/>
</dbReference>
<dbReference type="NCBIfam" id="NF040521">
    <property type="entry name" value="C45_proenzyme"/>
    <property type="match status" value="1"/>
</dbReference>
<dbReference type="PANTHER" id="PTHR34180:SF1">
    <property type="entry name" value="BETA-ALANYL-DOPAMINE_CARCININE HYDROLASE"/>
    <property type="match status" value="1"/>
</dbReference>
<organism evidence="2">
    <name type="scientific">Rhizobium leguminosarum</name>
    <dbReference type="NCBI Taxonomy" id="384"/>
    <lineage>
        <taxon>Bacteria</taxon>
        <taxon>Pseudomonadati</taxon>
        <taxon>Pseudomonadota</taxon>
        <taxon>Alphaproteobacteria</taxon>
        <taxon>Hyphomicrobiales</taxon>
        <taxon>Rhizobiaceae</taxon>
        <taxon>Rhizobium/Agrobacterium group</taxon>
        <taxon>Rhizobium</taxon>
    </lineage>
</organism>
<feature type="domain" description="Peptidase C45 hydrolase" evidence="1">
    <location>
        <begin position="95"/>
        <end position="299"/>
    </location>
</feature>
<gene>
    <name evidence="2" type="ORF">A4A59_11175</name>
</gene>